<evidence type="ECO:0000313" key="2">
    <source>
        <dbReference type="Proteomes" id="UP001064048"/>
    </source>
</evidence>
<keyword evidence="2" id="KW-1185">Reference proteome</keyword>
<comment type="caution">
    <text evidence="1">The sequence shown here is derived from an EMBL/GenBank/DDBJ whole genome shotgun (WGS) entry which is preliminary data.</text>
</comment>
<dbReference type="Proteomes" id="UP001064048">
    <property type="component" value="Chromosome 17"/>
</dbReference>
<reference evidence="1 2" key="1">
    <citation type="journal article" date="2022" name="Genome Biol. Evol.">
        <title>The Spruce Budworm Genome: Reconstructing the Evolutionary History of Antifreeze Proteins.</title>
        <authorList>
            <person name="Beliveau C."/>
            <person name="Gagne P."/>
            <person name="Picq S."/>
            <person name="Vernygora O."/>
            <person name="Keeling C.I."/>
            <person name="Pinkney K."/>
            <person name="Doucet D."/>
            <person name="Wen F."/>
            <person name="Johnston J.S."/>
            <person name="Maaroufi H."/>
            <person name="Boyle B."/>
            <person name="Laroche J."/>
            <person name="Dewar K."/>
            <person name="Juretic N."/>
            <person name="Blackburn G."/>
            <person name="Nisole A."/>
            <person name="Brunet B."/>
            <person name="Brandao M."/>
            <person name="Lumley L."/>
            <person name="Duan J."/>
            <person name="Quan G."/>
            <person name="Lucarotti C.J."/>
            <person name="Roe A.D."/>
            <person name="Sperling F.A.H."/>
            <person name="Levesque R.C."/>
            <person name="Cusson M."/>
        </authorList>
    </citation>
    <scope>NUCLEOTIDE SEQUENCE [LARGE SCALE GENOMIC DNA]</scope>
    <source>
        <strain evidence="1">Glfc:IPQL:Cfum</strain>
    </source>
</reference>
<dbReference type="EMBL" id="CM046117">
    <property type="protein sequence ID" value="KAI8436555.1"/>
    <property type="molecule type" value="Genomic_DNA"/>
</dbReference>
<sequence length="267" mass="29456">MVYATENLGLSTLSNRKTVVALEVTLNQSLCNLKDLVLEFEQLHMEVIAQKEKCERKACVGSEALKKVIEIKDNIIQSVASALTMLSETKNMNLIHEAFKILCGETVSLTSPKEKLETNRITPKKEVFSEITDVLNNESVSEIDGTPTGRTSPVILSKKYRNATASDSREKKKCPDNWPISENKTLKLSFSTPVKAKSGSKLRQARFTFVKQKSIVDLTSSPAFSGGSKGFKDSVNCLQLDIKKETFDDEDTIQPSPTSTTASFPGL</sequence>
<protein>
    <submittedName>
        <fullName evidence="1">Uncharacterized protein</fullName>
    </submittedName>
</protein>
<evidence type="ECO:0000313" key="1">
    <source>
        <dbReference type="EMBL" id="KAI8436555.1"/>
    </source>
</evidence>
<organism evidence="1 2">
    <name type="scientific">Choristoneura fumiferana</name>
    <name type="common">Spruce budworm moth</name>
    <name type="synonym">Archips fumiferana</name>
    <dbReference type="NCBI Taxonomy" id="7141"/>
    <lineage>
        <taxon>Eukaryota</taxon>
        <taxon>Metazoa</taxon>
        <taxon>Ecdysozoa</taxon>
        <taxon>Arthropoda</taxon>
        <taxon>Hexapoda</taxon>
        <taxon>Insecta</taxon>
        <taxon>Pterygota</taxon>
        <taxon>Neoptera</taxon>
        <taxon>Endopterygota</taxon>
        <taxon>Lepidoptera</taxon>
        <taxon>Glossata</taxon>
        <taxon>Ditrysia</taxon>
        <taxon>Tortricoidea</taxon>
        <taxon>Tortricidae</taxon>
        <taxon>Tortricinae</taxon>
        <taxon>Choristoneura</taxon>
    </lineage>
</organism>
<proteinExistence type="predicted"/>
<accession>A0ACC0KJS1</accession>
<gene>
    <name evidence="1" type="ORF">MSG28_010082</name>
</gene>
<name>A0ACC0KJS1_CHOFU</name>